<sequence>MLELPKPDAADTTVHLSEDATTLRALLDLAAQGVGLAGRINSLSLVQLERLMTAADKYDIPRARPIVATCLHRRANDLDPWRPDDEDPWHLFAIVKRLDSTPYPSYLSGADVYNVMLERKQRVDEFCYALTPKSWDAPFAVYNRQFHICPSCGIDVSDALTAAWSAVKIAAILAYN</sequence>
<proteinExistence type="predicted"/>
<dbReference type="InParanoid" id="A0A165LYG7"/>
<keyword evidence="2" id="KW-1185">Reference proteome</keyword>
<dbReference type="Proteomes" id="UP000077266">
    <property type="component" value="Unassembled WGS sequence"/>
</dbReference>
<name>A0A165LYG7_EXIGL</name>
<evidence type="ECO:0000313" key="1">
    <source>
        <dbReference type="EMBL" id="KZV98508.1"/>
    </source>
</evidence>
<organism evidence="1 2">
    <name type="scientific">Exidia glandulosa HHB12029</name>
    <dbReference type="NCBI Taxonomy" id="1314781"/>
    <lineage>
        <taxon>Eukaryota</taxon>
        <taxon>Fungi</taxon>
        <taxon>Dikarya</taxon>
        <taxon>Basidiomycota</taxon>
        <taxon>Agaricomycotina</taxon>
        <taxon>Agaricomycetes</taxon>
        <taxon>Auriculariales</taxon>
        <taxon>Exidiaceae</taxon>
        <taxon>Exidia</taxon>
    </lineage>
</organism>
<dbReference type="AlphaFoldDB" id="A0A165LYG7"/>
<gene>
    <name evidence="1" type="ORF">EXIGLDRAFT_763507</name>
</gene>
<accession>A0A165LYG7</accession>
<evidence type="ECO:0000313" key="2">
    <source>
        <dbReference type="Proteomes" id="UP000077266"/>
    </source>
</evidence>
<dbReference type="EMBL" id="KV425918">
    <property type="protein sequence ID" value="KZV98508.1"/>
    <property type="molecule type" value="Genomic_DNA"/>
</dbReference>
<reference evidence="1 2" key="1">
    <citation type="journal article" date="2016" name="Mol. Biol. Evol.">
        <title>Comparative Genomics of Early-Diverging Mushroom-Forming Fungi Provides Insights into the Origins of Lignocellulose Decay Capabilities.</title>
        <authorList>
            <person name="Nagy L.G."/>
            <person name="Riley R."/>
            <person name="Tritt A."/>
            <person name="Adam C."/>
            <person name="Daum C."/>
            <person name="Floudas D."/>
            <person name="Sun H."/>
            <person name="Yadav J.S."/>
            <person name="Pangilinan J."/>
            <person name="Larsson K.H."/>
            <person name="Matsuura K."/>
            <person name="Barry K."/>
            <person name="Labutti K."/>
            <person name="Kuo R."/>
            <person name="Ohm R.A."/>
            <person name="Bhattacharya S.S."/>
            <person name="Shirouzu T."/>
            <person name="Yoshinaga Y."/>
            <person name="Martin F.M."/>
            <person name="Grigoriev I.V."/>
            <person name="Hibbett D.S."/>
        </authorList>
    </citation>
    <scope>NUCLEOTIDE SEQUENCE [LARGE SCALE GENOMIC DNA]</scope>
    <source>
        <strain evidence="1 2">HHB12029</strain>
    </source>
</reference>
<protein>
    <submittedName>
        <fullName evidence="1">Uncharacterized protein</fullName>
    </submittedName>
</protein>